<evidence type="ECO:0000256" key="8">
    <source>
        <dbReference type="ARBA" id="ARBA00022833"/>
    </source>
</evidence>
<evidence type="ECO:0000256" key="10">
    <source>
        <dbReference type="ARBA" id="ARBA00046946"/>
    </source>
</evidence>
<feature type="region of interest" description="Disordered" evidence="12">
    <location>
        <begin position="43"/>
        <end position="91"/>
    </location>
</feature>
<dbReference type="Gene3D" id="3.30.60.190">
    <property type="match status" value="1"/>
</dbReference>
<proteinExistence type="predicted"/>
<dbReference type="OrthoDB" id="18412at2759"/>
<protein>
    <recommendedName>
        <fullName evidence="3">Zinc finger HIT domain-containing protein 3</fullName>
    </recommendedName>
</protein>
<dbReference type="GO" id="GO:0070761">
    <property type="term" value="C:pre-snoRNP complex"/>
    <property type="evidence" value="ECO:0007669"/>
    <property type="project" value="TreeGrafter"/>
</dbReference>
<dbReference type="InterPro" id="IPR007529">
    <property type="entry name" value="Znf_HIT"/>
</dbReference>
<feature type="domain" description="HIT-type" evidence="13">
    <location>
        <begin position="6"/>
        <end position="39"/>
    </location>
</feature>
<feature type="compositionally biased region" description="Acidic residues" evidence="12">
    <location>
        <begin position="69"/>
        <end position="86"/>
    </location>
</feature>
<evidence type="ECO:0000256" key="7">
    <source>
        <dbReference type="ARBA" id="ARBA00022771"/>
    </source>
</evidence>
<dbReference type="GO" id="GO:0000463">
    <property type="term" value="P:maturation of LSU-rRNA from tricistronic rRNA transcript (SSU-rRNA, 5.8S rRNA, LSU-rRNA)"/>
    <property type="evidence" value="ECO:0007669"/>
    <property type="project" value="TreeGrafter"/>
</dbReference>
<evidence type="ECO:0000313" key="15">
    <source>
        <dbReference type="Proteomes" id="UP000225706"/>
    </source>
</evidence>
<comment type="subunit">
    <text evidence="10">Thyroid receptor interacting proteins (TRIPs) specifically interact with the ligand binding domain of the thyroid receptor (TR). Requires the presence of thyroid hormone for its interaction. Interacts with NUFIP1. Interacts (via HIT-type zinc finger) with the RUVBL1/RUVBL2 complex in the presence of ADP.</text>
</comment>
<keyword evidence="5" id="KW-0597">Phosphoprotein</keyword>
<evidence type="ECO:0000256" key="11">
    <source>
        <dbReference type="PROSITE-ProRule" id="PRU00453"/>
    </source>
</evidence>
<dbReference type="EMBL" id="LSMT01000132">
    <property type="protein sequence ID" value="PFX26193.1"/>
    <property type="molecule type" value="Genomic_DNA"/>
</dbReference>
<dbReference type="GO" id="GO:0000492">
    <property type="term" value="P:box C/D snoRNP assembly"/>
    <property type="evidence" value="ECO:0007669"/>
    <property type="project" value="TreeGrafter"/>
</dbReference>
<evidence type="ECO:0000313" key="14">
    <source>
        <dbReference type="EMBL" id="PFX26193.1"/>
    </source>
</evidence>
<organism evidence="14 15">
    <name type="scientific">Stylophora pistillata</name>
    <name type="common">Smooth cauliflower coral</name>
    <dbReference type="NCBI Taxonomy" id="50429"/>
    <lineage>
        <taxon>Eukaryota</taxon>
        <taxon>Metazoa</taxon>
        <taxon>Cnidaria</taxon>
        <taxon>Anthozoa</taxon>
        <taxon>Hexacorallia</taxon>
        <taxon>Scleractinia</taxon>
        <taxon>Astrocoeniina</taxon>
        <taxon>Pocilloporidae</taxon>
        <taxon>Stylophora</taxon>
    </lineage>
</organism>
<dbReference type="AlphaFoldDB" id="A0A2B4SAY5"/>
<evidence type="ECO:0000256" key="2">
    <source>
        <dbReference type="ARBA" id="ARBA00004496"/>
    </source>
</evidence>
<dbReference type="PROSITE" id="PS51083">
    <property type="entry name" value="ZF_HIT"/>
    <property type="match status" value="1"/>
</dbReference>
<keyword evidence="8" id="KW-0862">Zinc</keyword>
<keyword evidence="6" id="KW-0479">Metal-binding</keyword>
<dbReference type="SUPFAM" id="SSF144232">
    <property type="entry name" value="HIT/MYND zinc finger-like"/>
    <property type="match status" value="1"/>
</dbReference>
<sequence length="159" mass="18346">MQSKTCEVCKEACHKYKCPSCSTKYCSLSCFKVHKDDLCERETNRRKKDRLAENERKSRAISLATKEPEEGEITESDSSEKSDDEDRISRKVLDKLGHSQELCSMLHNKHLQEMIKGIDASEDPEKLLGQAMQIPIFTEFVDECLRIVEPQNSKEMEQD</sequence>
<reference evidence="15" key="1">
    <citation type="journal article" date="2017" name="bioRxiv">
        <title>Comparative analysis of the genomes of Stylophora pistillata and Acropora digitifera provides evidence for extensive differences between species of corals.</title>
        <authorList>
            <person name="Voolstra C.R."/>
            <person name="Li Y."/>
            <person name="Liew Y.J."/>
            <person name="Baumgarten S."/>
            <person name="Zoccola D."/>
            <person name="Flot J.-F."/>
            <person name="Tambutte S."/>
            <person name="Allemand D."/>
            <person name="Aranda M."/>
        </authorList>
    </citation>
    <scope>NUCLEOTIDE SEQUENCE [LARGE SCALE GENOMIC DNA]</scope>
</reference>
<dbReference type="InterPro" id="IPR048371">
    <property type="entry name" value="ZNHIT3_C"/>
</dbReference>
<dbReference type="PANTHER" id="PTHR13483:SF11">
    <property type="entry name" value="ZINC FINGER HIT DOMAIN-CONTAINING PROTEIN 3"/>
    <property type="match status" value="1"/>
</dbReference>
<dbReference type="Proteomes" id="UP000225706">
    <property type="component" value="Unassembled WGS sequence"/>
</dbReference>
<evidence type="ECO:0000256" key="3">
    <source>
        <dbReference type="ARBA" id="ARBA00021568"/>
    </source>
</evidence>
<accession>A0A2B4SAY5</accession>
<evidence type="ECO:0000256" key="12">
    <source>
        <dbReference type="SAM" id="MobiDB-lite"/>
    </source>
</evidence>
<comment type="caution">
    <text evidence="14">The sequence shown here is derived from an EMBL/GenBank/DDBJ whole genome shotgun (WGS) entry which is preliminary data.</text>
</comment>
<name>A0A2B4SAY5_STYPI</name>
<dbReference type="GO" id="GO:0005737">
    <property type="term" value="C:cytoplasm"/>
    <property type="evidence" value="ECO:0007669"/>
    <property type="project" value="UniProtKB-SubCell"/>
</dbReference>
<comment type="subcellular location">
    <subcellularLocation>
        <location evidence="2">Cytoplasm</location>
    </subcellularLocation>
    <subcellularLocation>
        <location evidence="1">Nucleus</location>
    </subcellularLocation>
</comment>
<dbReference type="STRING" id="50429.A0A2B4SAY5"/>
<dbReference type="GO" id="GO:0005634">
    <property type="term" value="C:nucleus"/>
    <property type="evidence" value="ECO:0007669"/>
    <property type="project" value="UniProtKB-SubCell"/>
</dbReference>
<evidence type="ECO:0000259" key="13">
    <source>
        <dbReference type="PROSITE" id="PS51083"/>
    </source>
</evidence>
<dbReference type="InterPro" id="IPR051639">
    <property type="entry name" value="BCD1"/>
</dbReference>
<dbReference type="Pfam" id="PF21373">
    <property type="entry name" value="ZNHIT3_C"/>
    <property type="match status" value="1"/>
</dbReference>
<keyword evidence="15" id="KW-1185">Reference proteome</keyword>
<evidence type="ECO:0000256" key="5">
    <source>
        <dbReference type="ARBA" id="ARBA00022553"/>
    </source>
</evidence>
<dbReference type="GO" id="GO:0048254">
    <property type="term" value="P:snoRNA localization"/>
    <property type="evidence" value="ECO:0007669"/>
    <property type="project" value="TreeGrafter"/>
</dbReference>
<keyword evidence="4" id="KW-0963">Cytoplasm</keyword>
<evidence type="ECO:0000256" key="9">
    <source>
        <dbReference type="ARBA" id="ARBA00023242"/>
    </source>
</evidence>
<keyword evidence="9" id="KW-0539">Nucleus</keyword>
<dbReference type="GO" id="GO:0008270">
    <property type="term" value="F:zinc ion binding"/>
    <property type="evidence" value="ECO:0007669"/>
    <property type="project" value="UniProtKB-UniRule"/>
</dbReference>
<keyword evidence="7 11" id="KW-0863">Zinc-finger</keyword>
<dbReference type="CDD" id="cd23024">
    <property type="entry name" value="zf-HIT_ZNHIT2-3"/>
    <property type="match status" value="1"/>
</dbReference>
<evidence type="ECO:0000256" key="1">
    <source>
        <dbReference type="ARBA" id="ARBA00004123"/>
    </source>
</evidence>
<evidence type="ECO:0000256" key="6">
    <source>
        <dbReference type="ARBA" id="ARBA00022723"/>
    </source>
</evidence>
<dbReference type="PANTHER" id="PTHR13483">
    <property type="entry name" value="BOX C_D SNORNA PROTEIN 1-RELATED"/>
    <property type="match status" value="1"/>
</dbReference>
<gene>
    <name evidence="14" type="primary">ZNHIT3</name>
    <name evidence="14" type="ORF">AWC38_SpisGene9168</name>
</gene>
<dbReference type="Pfam" id="PF04438">
    <property type="entry name" value="zf-HIT"/>
    <property type="match status" value="1"/>
</dbReference>
<evidence type="ECO:0000256" key="4">
    <source>
        <dbReference type="ARBA" id="ARBA00022490"/>
    </source>
</evidence>